<proteinExistence type="predicted"/>
<reference evidence="2" key="1">
    <citation type="submission" date="2022-11" db="UniProtKB">
        <authorList>
            <consortium name="WormBaseParasite"/>
        </authorList>
    </citation>
    <scope>IDENTIFICATION</scope>
</reference>
<organism evidence="1 2">
    <name type="scientific">Parascaris univalens</name>
    <name type="common">Nematode worm</name>
    <dbReference type="NCBI Taxonomy" id="6257"/>
    <lineage>
        <taxon>Eukaryota</taxon>
        <taxon>Metazoa</taxon>
        <taxon>Ecdysozoa</taxon>
        <taxon>Nematoda</taxon>
        <taxon>Chromadorea</taxon>
        <taxon>Rhabditida</taxon>
        <taxon>Spirurina</taxon>
        <taxon>Ascaridomorpha</taxon>
        <taxon>Ascaridoidea</taxon>
        <taxon>Ascarididae</taxon>
        <taxon>Parascaris</taxon>
    </lineage>
</organism>
<dbReference type="Pfam" id="PF05821">
    <property type="entry name" value="NDUF_B8"/>
    <property type="match status" value="1"/>
</dbReference>
<dbReference type="WBParaSite" id="PgR014X_g076_t01">
    <property type="protein sequence ID" value="PgR014X_g076_t01"/>
    <property type="gene ID" value="PgR014X_g076"/>
</dbReference>
<dbReference type="GO" id="GO:0005739">
    <property type="term" value="C:mitochondrion"/>
    <property type="evidence" value="ECO:0007669"/>
    <property type="project" value="InterPro"/>
</dbReference>
<dbReference type="AlphaFoldDB" id="A0A915ASL1"/>
<dbReference type="Proteomes" id="UP000887569">
    <property type="component" value="Unplaced"/>
</dbReference>
<evidence type="ECO:0000313" key="2">
    <source>
        <dbReference type="WBParaSite" id="PgR014X_g076_t01"/>
    </source>
</evidence>
<keyword evidence="1" id="KW-1185">Reference proteome</keyword>
<protein>
    <submittedName>
        <fullName evidence="2">NADH dehydrogenase [ubiquinone] 1 beta subcomplex subunit 8, mitochondrial</fullName>
    </submittedName>
</protein>
<name>A0A915ASL1_PARUN</name>
<dbReference type="PANTHER" id="PTHR12840">
    <property type="entry name" value="NADH-UBIQUINONE OXIDOREDUCTASE ASHI SUBUNIT"/>
    <property type="match status" value="1"/>
</dbReference>
<sequence>NIRYLEFNRLFFATFSTIFILALSDDRLLFKSFPERVMSSKLIRICSTRATHYSAALRARGPLTFDGWYPRDHKPDSYPENEEQRRAAAIKYGMRPEDYKPIDQDDVVRYAGDYPDMGIVTFDHKDPYESWSDRHHRRNWGEMVGMDMMRYRGDRLTFTGLEAEDFKIWNSIILCLRVLVPMALVSWYITRDDPNAFRWKNPVMPKQYSYDYYRAWPWGDARKYPIVNYTFEPLE</sequence>
<dbReference type="PANTHER" id="PTHR12840:SF1">
    <property type="entry name" value="NADH DEHYDROGENASE [UBIQUINONE] 1 BETA SUBCOMPLEX SUBUNIT 8, MITOCHONDRIAL"/>
    <property type="match status" value="1"/>
</dbReference>
<dbReference type="InterPro" id="IPR008699">
    <property type="entry name" value="NDUFB8"/>
</dbReference>
<evidence type="ECO:0000313" key="1">
    <source>
        <dbReference type="Proteomes" id="UP000887569"/>
    </source>
</evidence>
<accession>A0A915ASL1</accession>